<dbReference type="OrthoDB" id="9795292at2"/>
<dbReference type="InterPro" id="IPR014345">
    <property type="entry name" value="XrtA_polysacc_chain"/>
</dbReference>
<protein>
    <submittedName>
        <fullName evidence="4">Chain length determinant family protein</fullName>
    </submittedName>
</protein>
<dbReference type="Proteomes" id="UP000321917">
    <property type="component" value="Unassembled WGS sequence"/>
</dbReference>
<dbReference type="GO" id="GO:0004713">
    <property type="term" value="F:protein tyrosine kinase activity"/>
    <property type="evidence" value="ECO:0007669"/>
    <property type="project" value="TreeGrafter"/>
</dbReference>
<dbReference type="GO" id="GO:0005886">
    <property type="term" value="C:plasma membrane"/>
    <property type="evidence" value="ECO:0007669"/>
    <property type="project" value="TreeGrafter"/>
</dbReference>
<dbReference type="PANTHER" id="PTHR32309:SF13">
    <property type="entry name" value="FERRIC ENTEROBACTIN TRANSPORT PROTEIN FEPE"/>
    <property type="match status" value="1"/>
</dbReference>
<keyword evidence="2" id="KW-0472">Membrane</keyword>
<evidence type="ECO:0000313" key="6">
    <source>
        <dbReference type="Proteomes" id="UP000321917"/>
    </source>
</evidence>
<evidence type="ECO:0000313" key="4">
    <source>
        <dbReference type="EMBL" id="TWX65723.1"/>
    </source>
</evidence>
<dbReference type="AlphaFoldDB" id="A0A5C6QAF2"/>
<dbReference type="NCBIfam" id="TIGR03007">
    <property type="entry name" value="pepcterm_ChnLen"/>
    <property type="match status" value="1"/>
</dbReference>
<reference evidence="4 6" key="1">
    <citation type="submission" date="2019-07" db="EMBL/GenBank/DDBJ databases">
        <title>Genomes of sea-ice associated Colwellia species.</title>
        <authorList>
            <person name="Bowman J.P."/>
        </authorList>
    </citation>
    <scope>NUCLEOTIDE SEQUENCE [LARGE SCALE GENOMIC DNA]</scope>
    <source>
        <strain evidence="3 5">ACAM 607</strain>
        <strain evidence="4 6">IC036</strain>
    </source>
</reference>
<feature type="transmembrane region" description="Helical" evidence="2">
    <location>
        <begin position="21"/>
        <end position="40"/>
    </location>
</feature>
<accession>A0A5C6QAF2</accession>
<name>A0A5C6QAF2_9GAMM</name>
<dbReference type="EMBL" id="VOLQ01000022">
    <property type="protein sequence ID" value="TWX65723.1"/>
    <property type="molecule type" value="Genomic_DNA"/>
</dbReference>
<comment type="caution">
    <text evidence="4">The sequence shown here is derived from an EMBL/GenBank/DDBJ whole genome shotgun (WGS) entry which is preliminary data.</text>
</comment>
<proteinExistence type="predicted"/>
<evidence type="ECO:0000256" key="2">
    <source>
        <dbReference type="SAM" id="Phobius"/>
    </source>
</evidence>
<keyword evidence="2" id="KW-0812">Transmembrane</keyword>
<evidence type="ECO:0000313" key="3">
    <source>
        <dbReference type="EMBL" id="TWX56753.1"/>
    </source>
</evidence>
<evidence type="ECO:0000256" key="1">
    <source>
        <dbReference type="SAM" id="Coils"/>
    </source>
</evidence>
<dbReference type="PANTHER" id="PTHR32309">
    <property type="entry name" value="TYROSINE-PROTEIN KINASE"/>
    <property type="match status" value="1"/>
</dbReference>
<feature type="transmembrane region" description="Helical" evidence="2">
    <location>
        <begin position="432"/>
        <end position="453"/>
    </location>
</feature>
<keyword evidence="5" id="KW-1185">Reference proteome</keyword>
<dbReference type="RefSeq" id="WP_146800248.1">
    <property type="nucleotide sequence ID" value="NZ_VOLP01000021.1"/>
</dbReference>
<keyword evidence="1" id="KW-0175">Coiled coil</keyword>
<evidence type="ECO:0000313" key="5">
    <source>
        <dbReference type="Proteomes" id="UP000321525"/>
    </source>
</evidence>
<feature type="coiled-coil region" evidence="1">
    <location>
        <begin position="170"/>
        <end position="233"/>
    </location>
</feature>
<dbReference type="SUPFAM" id="SSF57997">
    <property type="entry name" value="Tropomyosin"/>
    <property type="match status" value="1"/>
</dbReference>
<dbReference type="EMBL" id="VOLR01000022">
    <property type="protein sequence ID" value="TWX56753.1"/>
    <property type="molecule type" value="Genomic_DNA"/>
</dbReference>
<dbReference type="InterPro" id="IPR050445">
    <property type="entry name" value="Bact_polysacc_biosynth/exp"/>
</dbReference>
<organism evidence="4 6">
    <name type="scientific">Colwellia hornerae</name>
    <dbReference type="NCBI Taxonomy" id="89402"/>
    <lineage>
        <taxon>Bacteria</taxon>
        <taxon>Pseudomonadati</taxon>
        <taxon>Pseudomonadota</taxon>
        <taxon>Gammaproteobacteria</taxon>
        <taxon>Alteromonadales</taxon>
        <taxon>Colwelliaceae</taxon>
        <taxon>Colwellia</taxon>
    </lineage>
</organism>
<dbReference type="Proteomes" id="UP000321525">
    <property type="component" value="Unassembled WGS sequence"/>
</dbReference>
<gene>
    <name evidence="3" type="ORF">ESZ26_14850</name>
    <name evidence="4" type="ORF">ESZ27_12115</name>
</gene>
<sequence length="531" mass="60368">MQEVLEQILDYLKGMWIKRRYLMIATWLICPLGWLVVSQLQDTYESEARVFADTQSILRPLLKGMTVESNPDVQIRLMVRTLLSRPNLERISRMTDLDVQANTPQEFENLITRLKDNISITKTGGKTDNIFTINFTDKDPIMARDVVQSVITVFIENTRGENRRDSDSAQKFLDSQINEYENRLLKAEARLTNFKQKYSEVLPNQYGGYYQKLNNAKEQLKTIELILLETKTQLAGSKVKLEQPAAANSSQQSNIVDSNSVKTTYDDRISELEGQLDSLQLRYTEQHPDVKEVQRRLEHLSKQRDAEIEQYLSNSSDDNDYAPISQNPVIQEIQIQVNQLEGQVASMEVRANNYRNTVRELENKIHTLPEIEAELVALDRGYDITKKQYEDLLNRKEKALIGQSADETTSKINFKVIDPPLAPLKPAGPKRILFYAVVTFLGVGVGLSVSFLFSQINPVVTSSSQVAKATGIPIFGIVSATENIGLQSKDKRKTILFVVSNSLLILLLCFFVAYTLFPEAIQAPIHRIFNL</sequence>
<keyword evidence="2" id="KW-1133">Transmembrane helix</keyword>
<feature type="transmembrane region" description="Helical" evidence="2">
    <location>
        <begin position="495"/>
        <end position="517"/>
    </location>
</feature>
<feature type="coiled-coil region" evidence="1">
    <location>
        <begin position="262"/>
        <end position="364"/>
    </location>
</feature>